<reference evidence="2" key="1">
    <citation type="submission" date="2023-07" db="EMBL/GenBank/DDBJ databases">
        <title>Duganella aceri sp. nov., isolated from tree sap.</title>
        <authorList>
            <person name="Kim I.S."/>
        </authorList>
    </citation>
    <scope>NUCLEOTIDE SEQUENCE [LARGE SCALE GENOMIC DNA]</scope>
    <source>
        <strain evidence="2">SAP-35</strain>
    </source>
</reference>
<name>A0ABX0FV53_9BURK</name>
<dbReference type="Proteomes" id="UP000666369">
    <property type="component" value="Unassembled WGS sequence"/>
</dbReference>
<dbReference type="RefSeq" id="WP_166108489.1">
    <property type="nucleotide sequence ID" value="NZ_JAADJT010000021.1"/>
</dbReference>
<accession>A0ABX0FV53</accession>
<organism evidence="1 2">
    <name type="scientific">Duganella aceris</name>
    <dbReference type="NCBI Taxonomy" id="2703883"/>
    <lineage>
        <taxon>Bacteria</taxon>
        <taxon>Pseudomonadati</taxon>
        <taxon>Pseudomonadota</taxon>
        <taxon>Betaproteobacteria</taxon>
        <taxon>Burkholderiales</taxon>
        <taxon>Oxalobacteraceae</taxon>
        <taxon>Telluria group</taxon>
        <taxon>Duganella</taxon>
    </lineage>
</organism>
<protein>
    <recommendedName>
        <fullName evidence="3">DUF883 family protein</fullName>
    </recommendedName>
</protein>
<gene>
    <name evidence="1" type="ORF">GW587_29475</name>
</gene>
<proteinExistence type="predicted"/>
<dbReference type="EMBL" id="JAADJT010000021">
    <property type="protein sequence ID" value="NGZ88372.1"/>
    <property type="molecule type" value="Genomic_DNA"/>
</dbReference>
<sequence>MENNIDSKINATRDGVTQIGKDLRSDAHATIDKVADKIPPATDRAAAAAHTGVDKVADTVESTSDRLAARSKQVAESYTKLAESGRSHVRASPAISVLIAAAAGYGLSKLLSSRSTK</sequence>
<keyword evidence="2" id="KW-1185">Reference proteome</keyword>
<evidence type="ECO:0000313" key="1">
    <source>
        <dbReference type="EMBL" id="NGZ88372.1"/>
    </source>
</evidence>
<evidence type="ECO:0000313" key="2">
    <source>
        <dbReference type="Proteomes" id="UP000666369"/>
    </source>
</evidence>
<comment type="caution">
    <text evidence="1">The sequence shown here is derived from an EMBL/GenBank/DDBJ whole genome shotgun (WGS) entry which is preliminary data.</text>
</comment>
<evidence type="ECO:0008006" key="3">
    <source>
        <dbReference type="Google" id="ProtNLM"/>
    </source>
</evidence>